<organism evidence="1 2">
    <name type="scientific">Alteromonas australica</name>
    <dbReference type="NCBI Taxonomy" id="589873"/>
    <lineage>
        <taxon>Bacteria</taxon>
        <taxon>Pseudomonadati</taxon>
        <taxon>Pseudomonadota</taxon>
        <taxon>Gammaproteobacteria</taxon>
        <taxon>Alteromonadales</taxon>
        <taxon>Alteromonadaceae</taxon>
        <taxon>Alteromonas/Salinimonas group</taxon>
        <taxon>Alteromonas</taxon>
    </lineage>
</organism>
<protein>
    <submittedName>
        <fullName evidence="1">Uncharacterized protein</fullName>
    </submittedName>
</protein>
<dbReference type="RefSeq" id="WP_272965287.1">
    <property type="nucleotide sequence ID" value="NZ_CALBIY010000020.1"/>
</dbReference>
<gene>
    <name evidence="1" type="ORF">DEB45_13115</name>
</gene>
<reference evidence="1 2" key="1">
    <citation type="journal article" date="2018" name="Nat. Biotechnol.">
        <title>A standardized bacterial taxonomy based on genome phylogeny substantially revises the tree of life.</title>
        <authorList>
            <person name="Parks D.H."/>
            <person name="Chuvochina M."/>
            <person name="Waite D.W."/>
            <person name="Rinke C."/>
            <person name="Skarshewski A."/>
            <person name="Chaumeil P.A."/>
            <person name="Hugenholtz P."/>
        </authorList>
    </citation>
    <scope>NUCLEOTIDE SEQUENCE [LARGE SCALE GENOMIC DNA]</scope>
    <source>
        <strain evidence="1">UBA11621</strain>
    </source>
</reference>
<name>A0A358E0Z6_9ALTE</name>
<accession>A0A358E0Z6</accession>
<sequence>MNWSDVGGFLKENKTGVASLVGSLLTGNVVGAVSAGASMVAQATGTTDPDQALAELKKNHDAMLRLEEIAAAREAEVNRHLESVMALELQDKQRSHSETQQTIRNGDNAEGAVKYVRPLHATASLFAGIAYVFVTDSPELAIIGAFLTLPTTYAGLREIGKRNVLAFNKKS</sequence>
<comment type="caution">
    <text evidence="1">The sequence shown here is derived from an EMBL/GenBank/DDBJ whole genome shotgun (WGS) entry which is preliminary data.</text>
</comment>
<dbReference type="AlphaFoldDB" id="A0A358E0Z6"/>
<proteinExistence type="predicted"/>
<evidence type="ECO:0000313" key="1">
    <source>
        <dbReference type="EMBL" id="HBU52191.1"/>
    </source>
</evidence>
<dbReference type="EMBL" id="DONK01000198">
    <property type="protein sequence ID" value="HBU52191.1"/>
    <property type="molecule type" value="Genomic_DNA"/>
</dbReference>
<evidence type="ECO:0000313" key="2">
    <source>
        <dbReference type="Proteomes" id="UP000264779"/>
    </source>
</evidence>
<dbReference type="Proteomes" id="UP000264779">
    <property type="component" value="Unassembled WGS sequence"/>
</dbReference>